<accession>A0A1G6ZFI4</accession>
<dbReference type="Proteomes" id="UP000199072">
    <property type="component" value="Unassembled WGS sequence"/>
</dbReference>
<reference evidence="2 3" key="1">
    <citation type="submission" date="2016-10" db="EMBL/GenBank/DDBJ databases">
        <authorList>
            <person name="de Groot N.N."/>
        </authorList>
    </citation>
    <scope>NUCLEOTIDE SEQUENCE [LARGE SCALE GENOMIC DNA]</scope>
    <source>
        <strain evidence="2 3">47C3B</strain>
    </source>
</reference>
<keyword evidence="3" id="KW-1185">Reference proteome</keyword>
<keyword evidence="1 2" id="KW-0808">Transferase</keyword>
<dbReference type="GO" id="GO:0016757">
    <property type="term" value="F:glycosyltransferase activity"/>
    <property type="evidence" value="ECO:0007669"/>
    <property type="project" value="TreeGrafter"/>
</dbReference>
<dbReference type="CDD" id="cd03801">
    <property type="entry name" value="GT4_PimA-like"/>
    <property type="match status" value="1"/>
</dbReference>
<dbReference type="OrthoDB" id="9771846at2"/>
<organism evidence="2 3">
    <name type="scientific">Mucilaginibacter pineti</name>
    <dbReference type="NCBI Taxonomy" id="1391627"/>
    <lineage>
        <taxon>Bacteria</taxon>
        <taxon>Pseudomonadati</taxon>
        <taxon>Bacteroidota</taxon>
        <taxon>Sphingobacteriia</taxon>
        <taxon>Sphingobacteriales</taxon>
        <taxon>Sphingobacteriaceae</taxon>
        <taxon>Mucilaginibacter</taxon>
    </lineage>
</organism>
<dbReference type="SUPFAM" id="SSF53756">
    <property type="entry name" value="UDP-Glycosyltransferase/glycogen phosphorylase"/>
    <property type="match status" value="1"/>
</dbReference>
<dbReference type="RefSeq" id="WP_091148297.1">
    <property type="nucleotide sequence ID" value="NZ_FNAI01000003.1"/>
</dbReference>
<dbReference type="Gene3D" id="3.40.50.2000">
    <property type="entry name" value="Glycogen Phosphorylase B"/>
    <property type="match status" value="2"/>
</dbReference>
<gene>
    <name evidence="2" type="ORF">SAMN05216464_103327</name>
</gene>
<dbReference type="Pfam" id="PF13692">
    <property type="entry name" value="Glyco_trans_1_4"/>
    <property type="match status" value="1"/>
</dbReference>
<dbReference type="EMBL" id="FNAI01000003">
    <property type="protein sequence ID" value="SDE01113.1"/>
    <property type="molecule type" value="Genomic_DNA"/>
</dbReference>
<evidence type="ECO:0000313" key="3">
    <source>
        <dbReference type="Proteomes" id="UP000199072"/>
    </source>
</evidence>
<sequence>MKVFYLSSSAFSDNQTSMLHLFSSEYTITYGVIIPYANSNYSYEELATYCKDKNLDFLPFQLKHRFRDPRVILTYLKVIKAVKSLKPDIIFFANFDQVYINMLLLLIDKDRTIIGVHDVSNHSNISFGRLKSLSKDILLKNFKYFLTYSKLQRGILLRSYPDKTAFTIPLPLINFGKLPEKANKLQVTTFLFFGFIAPYKGLDLLLAAVSRISKVNKDFRLIVAGRTNDWDEVYKPLIDDESVVQTEIRYVNNDEIPTFFANADYVVLPYRDTTQSGPLMIAYNYNVPVIASDAEGFKEFFEPGITGYTFELGNPLNLDEVLLAAIERTPEDYANLKKRLEKYKNQHFSNDQLIDRYERMFDQVSSSFTK</sequence>
<dbReference type="GO" id="GO:0009103">
    <property type="term" value="P:lipopolysaccharide biosynthetic process"/>
    <property type="evidence" value="ECO:0007669"/>
    <property type="project" value="TreeGrafter"/>
</dbReference>
<evidence type="ECO:0000256" key="1">
    <source>
        <dbReference type="ARBA" id="ARBA00022679"/>
    </source>
</evidence>
<dbReference type="PANTHER" id="PTHR46401:SF2">
    <property type="entry name" value="GLYCOSYLTRANSFERASE WBBK-RELATED"/>
    <property type="match status" value="1"/>
</dbReference>
<dbReference type="AlphaFoldDB" id="A0A1G6ZFI4"/>
<proteinExistence type="predicted"/>
<dbReference type="STRING" id="1391627.SAMN05216464_103327"/>
<evidence type="ECO:0000313" key="2">
    <source>
        <dbReference type="EMBL" id="SDE01113.1"/>
    </source>
</evidence>
<protein>
    <submittedName>
        <fullName evidence="2">Glycosyltransferase involved in cell wall bisynthesis</fullName>
    </submittedName>
</protein>
<name>A0A1G6ZFI4_9SPHI</name>
<dbReference type="PANTHER" id="PTHR46401">
    <property type="entry name" value="GLYCOSYLTRANSFERASE WBBK-RELATED"/>
    <property type="match status" value="1"/>
</dbReference>